<keyword evidence="1" id="KW-0479">Metal-binding</keyword>
<evidence type="ECO:0000259" key="5">
    <source>
        <dbReference type="PROSITE" id="PS51918"/>
    </source>
</evidence>
<dbReference type="InterPro" id="IPR006638">
    <property type="entry name" value="Elp3/MiaA/NifB-like_rSAM"/>
</dbReference>
<dbReference type="PANTHER" id="PTHR43432">
    <property type="entry name" value="SLR0285 PROTEIN"/>
    <property type="match status" value="1"/>
</dbReference>
<organism evidence="6 7">
    <name type="scientific">Paracoccus lutimaris</name>
    <dbReference type="NCBI Taxonomy" id="1490030"/>
    <lineage>
        <taxon>Bacteria</taxon>
        <taxon>Pseudomonadati</taxon>
        <taxon>Pseudomonadota</taxon>
        <taxon>Alphaproteobacteria</taxon>
        <taxon>Rhodobacterales</taxon>
        <taxon>Paracoccaceae</taxon>
        <taxon>Paracoccus</taxon>
    </lineage>
</organism>
<keyword evidence="6" id="KW-0456">Lyase</keyword>
<evidence type="ECO:0000256" key="4">
    <source>
        <dbReference type="SAM" id="MobiDB-lite"/>
    </source>
</evidence>
<dbReference type="PROSITE" id="PS51918">
    <property type="entry name" value="RADICAL_SAM"/>
    <property type="match status" value="1"/>
</dbReference>
<keyword evidence="7" id="KW-1185">Reference proteome</keyword>
<evidence type="ECO:0000256" key="2">
    <source>
        <dbReference type="ARBA" id="ARBA00023004"/>
    </source>
</evidence>
<feature type="region of interest" description="Disordered" evidence="4">
    <location>
        <begin position="1"/>
        <end position="41"/>
    </location>
</feature>
<name>A0A368YYU8_9RHOB</name>
<dbReference type="Gene3D" id="3.80.30.30">
    <property type="match status" value="1"/>
</dbReference>
<dbReference type="CDD" id="cd01335">
    <property type="entry name" value="Radical_SAM"/>
    <property type="match status" value="1"/>
</dbReference>
<proteinExistence type="predicted"/>
<dbReference type="InterPro" id="IPR058240">
    <property type="entry name" value="rSAM_sf"/>
</dbReference>
<evidence type="ECO:0000313" key="6">
    <source>
        <dbReference type="EMBL" id="RCW83364.1"/>
    </source>
</evidence>
<evidence type="ECO:0000313" key="7">
    <source>
        <dbReference type="Proteomes" id="UP000253345"/>
    </source>
</evidence>
<dbReference type="SMART" id="SM00729">
    <property type="entry name" value="Elp3"/>
    <property type="match status" value="1"/>
</dbReference>
<keyword evidence="2" id="KW-0408">Iron</keyword>
<dbReference type="GO" id="GO:0016829">
    <property type="term" value="F:lyase activity"/>
    <property type="evidence" value="ECO:0007669"/>
    <property type="project" value="UniProtKB-KW"/>
</dbReference>
<feature type="compositionally biased region" description="Basic and acidic residues" evidence="4">
    <location>
        <begin position="7"/>
        <end position="37"/>
    </location>
</feature>
<reference evidence="6 7" key="1">
    <citation type="submission" date="2018-07" db="EMBL/GenBank/DDBJ databases">
        <title>Genomic Encyclopedia of Type Strains, Phase III (KMG-III): the genomes of soil and plant-associated and newly described type strains.</title>
        <authorList>
            <person name="Whitman W."/>
        </authorList>
    </citation>
    <scope>NUCLEOTIDE SEQUENCE [LARGE SCALE GENOMIC DNA]</scope>
    <source>
        <strain evidence="6 7">CECT 8525</strain>
    </source>
</reference>
<dbReference type="OrthoDB" id="9785699at2"/>
<accession>A0A368YYU8</accession>
<gene>
    <name evidence="6" type="ORF">DFP89_11045</name>
</gene>
<dbReference type="AlphaFoldDB" id="A0A368YYU8"/>
<dbReference type="SUPFAM" id="SSF102114">
    <property type="entry name" value="Radical SAM enzymes"/>
    <property type="match status" value="1"/>
</dbReference>
<dbReference type="Proteomes" id="UP000253345">
    <property type="component" value="Unassembled WGS sequence"/>
</dbReference>
<dbReference type="GO" id="GO:0051536">
    <property type="term" value="F:iron-sulfur cluster binding"/>
    <property type="evidence" value="ECO:0007669"/>
    <property type="project" value="UniProtKB-KW"/>
</dbReference>
<dbReference type="SFLD" id="SFLDS00029">
    <property type="entry name" value="Radical_SAM"/>
    <property type="match status" value="1"/>
</dbReference>
<evidence type="ECO:0000256" key="1">
    <source>
        <dbReference type="ARBA" id="ARBA00022723"/>
    </source>
</evidence>
<dbReference type="NCBIfam" id="NF033668">
    <property type="entry name" value="rSAM_PA0069"/>
    <property type="match status" value="1"/>
</dbReference>
<dbReference type="InterPro" id="IPR007197">
    <property type="entry name" value="rSAM"/>
</dbReference>
<sequence length="360" mass="39951">MTLPPRNPDEILRARGADSRPAARFEPYRTEREHDGWDIPEEQSLLRTEISQERARSIISRNSSPDVPFDRSVNPYRGCEHGCIYCFARPSHAYLGLSPGLDFETKITAKPNAPELLAAEIGRRSYRVAVLAFGTNTDPYQPIESKLGIMRGCLQVLHDWNHPVALVTRGATVMRDADLLGAMAAKGQAAVGISITTLDADLARQMEPRAPAPATRLRMIRCLADAGVPVRVMVAPVIPVLTGHEIERILQAARDAGALAASMIPLRLPHEVAPLFRDWLERHHPGKAAHVMSQVQAMRGGRDNDPRFGNRMRGEGHEAELMHQRFRLARRRLGLESRLEALDCSRFGAPPRAGDQLSLF</sequence>
<feature type="domain" description="Radical SAM core" evidence="5">
    <location>
        <begin position="65"/>
        <end position="302"/>
    </location>
</feature>
<evidence type="ECO:0000256" key="3">
    <source>
        <dbReference type="ARBA" id="ARBA00023014"/>
    </source>
</evidence>
<protein>
    <submittedName>
        <fullName evidence="6">DNA repair photolyase</fullName>
    </submittedName>
</protein>
<comment type="caution">
    <text evidence="6">The sequence shown here is derived from an EMBL/GenBank/DDBJ whole genome shotgun (WGS) entry which is preliminary data.</text>
</comment>
<dbReference type="GO" id="GO:0046872">
    <property type="term" value="F:metal ion binding"/>
    <property type="evidence" value="ECO:0007669"/>
    <property type="project" value="UniProtKB-KW"/>
</dbReference>
<dbReference type="Pfam" id="PF04055">
    <property type="entry name" value="Radical_SAM"/>
    <property type="match status" value="1"/>
</dbReference>
<dbReference type="RefSeq" id="WP_114349380.1">
    <property type="nucleotide sequence ID" value="NZ_QPJL01000010.1"/>
</dbReference>
<keyword evidence="3" id="KW-0411">Iron-sulfur</keyword>
<dbReference type="SFLD" id="SFLDG01084">
    <property type="entry name" value="Uncharacterised_Radical_SAM_Su"/>
    <property type="match status" value="1"/>
</dbReference>
<dbReference type="PANTHER" id="PTHR43432:SF3">
    <property type="entry name" value="SLR0285 PROTEIN"/>
    <property type="match status" value="1"/>
</dbReference>
<dbReference type="InterPro" id="IPR040086">
    <property type="entry name" value="MJ0683-like"/>
</dbReference>
<dbReference type="EMBL" id="QPJL01000010">
    <property type="protein sequence ID" value="RCW83364.1"/>
    <property type="molecule type" value="Genomic_DNA"/>
</dbReference>